<dbReference type="Pfam" id="PF08671">
    <property type="entry name" value="SinI"/>
    <property type="match status" value="1"/>
</dbReference>
<keyword evidence="3" id="KW-1185">Reference proteome</keyword>
<dbReference type="EMBL" id="JBHSFW010000007">
    <property type="protein sequence ID" value="MFC4619311.1"/>
    <property type="molecule type" value="Genomic_DNA"/>
</dbReference>
<accession>A0ABV9GPU4</accession>
<dbReference type="InterPro" id="IPR010981">
    <property type="entry name" value="SinR/SinI_dimer_dom"/>
</dbReference>
<feature type="domain" description="Sin" evidence="1">
    <location>
        <begin position="1"/>
        <end position="34"/>
    </location>
</feature>
<proteinExistence type="predicted"/>
<dbReference type="InterPro" id="IPR036281">
    <property type="entry name" value="SinR/SinI_dimer_dom_sf"/>
</dbReference>
<evidence type="ECO:0000259" key="1">
    <source>
        <dbReference type="PROSITE" id="PS51500"/>
    </source>
</evidence>
<dbReference type="RefSeq" id="WP_376846408.1">
    <property type="nucleotide sequence ID" value="NZ_JBHSFW010000007.1"/>
</dbReference>
<dbReference type="PROSITE" id="PS51500">
    <property type="entry name" value="SIN"/>
    <property type="match status" value="1"/>
</dbReference>
<name>A0ABV9GPU4_9BACL</name>
<protein>
    <submittedName>
        <fullName evidence="2">Anti-repressor SinI family protein</fullName>
    </submittedName>
</protein>
<comment type="caution">
    <text evidence="2">The sequence shown here is derived from an EMBL/GenBank/DDBJ whole genome shotgun (WGS) entry which is preliminary data.</text>
</comment>
<reference evidence="3" key="1">
    <citation type="journal article" date="2019" name="Int. J. Syst. Evol. Microbiol.">
        <title>The Global Catalogue of Microorganisms (GCM) 10K type strain sequencing project: providing services to taxonomists for standard genome sequencing and annotation.</title>
        <authorList>
            <consortium name="The Broad Institute Genomics Platform"/>
            <consortium name="The Broad Institute Genome Sequencing Center for Infectious Disease"/>
            <person name="Wu L."/>
            <person name="Ma J."/>
        </authorList>
    </citation>
    <scope>NUCLEOTIDE SEQUENCE [LARGE SCALE GENOMIC DNA]</scope>
    <source>
        <strain evidence="3">CGMCC 1.16306</strain>
    </source>
</reference>
<evidence type="ECO:0000313" key="3">
    <source>
        <dbReference type="Proteomes" id="UP001596022"/>
    </source>
</evidence>
<dbReference type="SUPFAM" id="SSF47406">
    <property type="entry name" value="SinR repressor dimerisation domain-like"/>
    <property type="match status" value="1"/>
</dbReference>
<evidence type="ECO:0000313" key="2">
    <source>
        <dbReference type="EMBL" id="MFC4619311.1"/>
    </source>
</evidence>
<gene>
    <name evidence="2" type="ORF">ACFO4N_11365</name>
</gene>
<dbReference type="Proteomes" id="UP001596022">
    <property type="component" value="Unassembled WGS sequence"/>
</dbReference>
<sequence length="49" mass="5746">METKLDIDWVYLMTLAKEIGLTKDDVRVYFEKEKKKEKQTNGAAAIQVR</sequence>
<organism evidence="2 3">
    <name type="scientific">Camelliibacillus cellulosilyticus</name>
    <dbReference type="NCBI Taxonomy" id="2174486"/>
    <lineage>
        <taxon>Bacteria</taxon>
        <taxon>Bacillati</taxon>
        <taxon>Bacillota</taxon>
        <taxon>Bacilli</taxon>
        <taxon>Bacillales</taxon>
        <taxon>Sporolactobacillaceae</taxon>
        <taxon>Camelliibacillus</taxon>
    </lineage>
</organism>